<name>A0A9P0YJ86_CUSEU</name>
<dbReference type="PANTHER" id="PTHR15321">
    <property type="entry name" value="TUMOR SUPPRESSOR P53-BINDING PROTEIN 1"/>
    <property type="match status" value="1"/>
</dbReference>
<reference evidence="2" key="1">
    <citation type="submission" date="2022-07" db="EMBL/GenBank/DDBJ databases">
        <authorList>
            <person name="Macas J."/>
            <person name="Novak P."/>
            <person name="Neumann P."/>
        </authorList>
    </citation>
    <scope>NUCLEOTIDE SEQUENCE</scope>
</reference>
<dbReference type="PANTHER" id="PTHR15321:SF3">
    <property type="entry name" value="TP53-BINDING PROTEIN 1"/>
    <property type="match status" value="1"/>
</dbReference>
<proteinExistence type="predicted"/>
<dbReference type="Gene3D" id="3.40.50.10190">
    <property type="entry name" value="BRCT domain"/>
    <property type="match status" value="2"/>
</dbReference>
<accession>A0A9P0YJ86</accession>
<feature type="domain" description="BRCT" evidence="1">
    <location>
        <begin position="823"/>
        <end position="917"/>
    </location>
</feature>
<evidence type="ECO:0000313" key="3">
    <source>
        <dbReference type="Proteomes" id="UP001152484"/>
    </source>
</evidence>
<comment type="caution">
    <text evidence="2">The sequence shown here is derived from an EMBL/GenBank/DDBJ whole genome shotgun (WGS) entry which is preliminary data.</text>
</comment>
<dbReference type="GO" id="GO:0000077">
    <property type="term" value="P:DNA damage checkpoint signaling"/>
    <property type="evidence" value="ECO:0007669"/>
    <property type="project" value="TreeGrafter"/>
</dbReference>
<dbReference type="InterPro" id="IPR047252">
    <property type="entry name" value="TP53BP1-like"/>
</dbReference>
<dbReference type="SMART" id="SM00292">
    <property type="entry name" value="BRCT"/>
    <property type="match status" value="2"/>
</dbReference>
<dbReference type="InterPro" id="IPR036420">
    <property type="entry name" value="BRCT_dom_sf"/>
</dbReference>
<dbReference type="GO" id="GO:0005634">
    <property type="term" value="C:nucleus"/>
    <property type="evidence" value="ECO:0007669"/>
    <property type="project" value="TreeGrafter"/>
</dbReference>
<dbReference type="AlphaFoldDB" id="A0A9P0YJ86"/>
<feature type="domain" description="BRCT" evidence="1">
    <location>
        <begin position="703"/>
        <end position="805"/>
    </location>
</feature>
<organism evidence="2 3">
    <name type="scientific">Cuscuta europaea</name>
    <name type="common">European dodder</name>
    <dbReference type="NCBI Taxonomy" id="41803"/>
    <lineage>
        <taxon>Eukaryota</taxon>
        <taxon>Viridiplantae</taxon>
        <taxon>Streptophyta</taxon>
        <taxon>Embryophyta</taxon>
        <taxon>Tracheophyta</taxon>
        <taxon>Spermatophyta</taxon>
        <taxon>Magnoliopsida</taxon>
        <taxon>eudicotyledons</taxon>
        <taxon>Gunneridae</taxon>
        <taxon>Pentapetalae</taxon>
        <taxon>asterids</taxon>
        <taxon>lamiids</taxon>
        <taxon>Solanales</taxon>
        <taxon>Convolvulaceae</taxon>
        <taxon>Cuscuteae</taxon>
        <taxon>Cuscuta</taxon>
        <taxon>Cuscuta subgen. Cuscuta</taxon>
    </lineage>
</organism>
<dbReference type="Pfam" id="PF18428">
    <property type="entry name" value="BRCT_3"/>
    <property type="match status" value="1"/>
</dbReference>
<dbReference type="GO" id="GO:0042393">
    <property type="term" value="F:histone binding"/>
    <property type="evidence" value="ECO:0007669"/>
    <property type="project" value="TreeGrafter"/>
</dbReference>
<dbReference type="InterPro" id="IPR001357">
    <property type="entry name" value="BRCT_dom"/>
</dbReference>
<evidence type="ECO:0000313" key="2">
    <source>
        <dbReference type="EMBL" id="CAH9060371.1"/>
    </source>
</evidence>
<protein>
    <recommendedName>
        <fullName evidence="1">BRCT domain-containing protein</fullName>
    </recommendedName>
</protein>
<dbReference type="GO" id="GO:0045944">
    <property type="term" value="P:positive regulation of transcription by RNA polymerase II"/>
    <property type="evidence" value="ECO:0007669"/>
    <property type="project" value="TreeGrafter"/>
</dbReference>
<keyword evidence="3" id="KW-1185">Reference proteome</keyword>
<dbReference type="Proteomes" id="UP001152484">
    <property type="component" value="Unassembled WGS sequence"/>
</dbReference>
<evidence type="ECO:0000259" key="1">
    <source>
        <dbReference type="PROSITE" id="PS50172"/>
    </source>
</evidence>
<dbReference type="OrthoDB" id="646980at2759"/>
<dbReference type="Pfam" id="PF16589">
    <property type="entry name" value="BRCT_2"/>
    <property type="match status" value="1"/>
</dbReference>
<sequence>MGNLSGFRSPQFSEDGARPPWWLQQEGYEAETIVQGLNQEQSPPQLCVEECCNCEKHICSVSTDKFLGEDGRYNNWHLYLSADDSSLFTVTPCNDNVPFHLQLSLDCDHEGIKSPPFDTFQAERNELYCIQPEILGEPEVKVKELNADQNIDAINCSLVLECRKTDKDKILEELERKPSLSDVEQMHEAIETDQLIKVNNVMNCSLDPECDTTPKGKCLKGLEEDVRLLEIEQTDEAVELSISASEALVIHEVLRTLSLKLPVAAVLETALQVKQARLEAWKESRETCYNWLSEETSETGFQSESEDIDMEDAHHDVDTFTSQHDHLLGDKLSVSQVKDTFDSGNCGDQRKSEQVEFQLPDTNLCPHSDDYLLHGLEDVPEDDLQFKLNKTGDYISEEDFSLQPTCESPPEMPCEVDGQHYGVSGRVPNRFQSRWFGGWSGNDTCISIPLRPNHIQTKTHFIGETSYFSESANTVPDENSFVGPKDDKAANLASQSTIPSEGIDMNYRNNQVVQVLLSQDVCRYPSPSPLYPHCSFVPCTISSQNVPCHSALRGEQDNKEKFIIHSNECIENLHSNSNMENKVFQEQVSISEASCDRQEHYVHKKKIEGSQTISAIAPNLELLKLQLIHENQDIVSLGTRKRVGFAEKEAKISHKEKRKKQQIMSNTCNTIRASKCLRLSSSHFESRAQNRKGDLSNCQSKFVKKSLFQSMKFLLTGFSKKNLNRIEGLIRTFGGTVLSDIPSENQRKRSSRHRYQTLPVVLCPKKLQTMKFLYGCAVGSLMVKAKWLIDSIAANSLLPPEQYMVLQKSVGGPSQTEIPLKGSRNSIFDGVGIMLHGAKRICSRMARIIEHGGGRVFKTLQKLVLSLDAAKVTVGFVVIEAGSWASRHLKQCALDKKIPIMSVQWIVNSLHAQKLLPFIDKKDTFSPPLIKLPDACDSVGCSQEI</sequence>
<dbReference type="EMBL" id="CAMAPE010000004">
    <property type="protein sequence ID" value="CAH9060371.1"/>
    <property type="molecule type" value="Genomic_DNA"/>
</dbReference>
<gene>
    <name evidence="2" type="ORF">CEURO_LOCUS1567</name>
</gene>
<dbReference type="SUPFAM" id="SSF52113">
    <property type="entry name" value="BRCT domain"/>
    <property type="match status" value="2"/>
</dbReference>
<dbReference type="PROSITE" id="PS50172">
    <property type="entry name" value="BRCT"/>
    <property type="match status" value="2"/>
</dbReference>